<protein>
    <recommendedName>
        <fullName evidence="10">NADH-ubiquinone oxidoreductase 9.6 kDa subunit</fullName>
    </recommendedName>
</protein>
<keyword evidence="9" id="KW-0275">Fatty acid biosynthesis</keyword>
<keyword evidence="6" id="KW-0813">Transport</keyword>
<comment type="function">
    <text evidence="11">Carrier of the growing fatty acid chain in fatty acid biosynthesis. May be involved in the synthesis of short and medium chain fatty acids. Accessory and non-catalytic subunit of the mitochondrial membrane respiratory chain NADH dehydrogenase (Complex I), which functions in the transfer of electrons from NADH to the respiratory chain.</text>
</comment>
<sequence length="170" mass="18411">MQAVRAGIRALRSSSSSARCLNGASPATFMTGKGGGFKLGFVAGARFFSQSAAACSSPSAFLEKEEVTTRVLDLLKSISFVDPSKVNPMANFKDDLQLDMLENVEVMMAVEEEFALDIPDNEAYKISTTAHLIDLHCNPSTSQMRFPKLSGEVLFATLLCFLAYECGVHQ</sequence>
<evidence type="ECO:0000256" key="4">
    <source>
        <dbReference type="ARBA" id="ARBA00022516"/>
    </source>
</evidence>
<keyword evidence="4" id="KW-0444">Lipid biosynthesis</keyword>
<evidence type="ECO:0000256" key="7">
    <source>
        <dbReference type="ARBA" id="ARBA00022832"/>
    </source>
</evidence>
<evidence type="ECO:0000256" key="12">
    <source>
        <dbReference type="ARBA" id="ARBA00063067"/>
    </source>
</evidence>
<evidence type="ECO:0000256" key="2">
    <source>
        <dbReference type="ARBA" id="ARBA00010930"/>
    </source>
</evidence>
<dbReference type="EMBL" id="JBBPBK010000002">
    <property type="protein sequence ID" value="KAK9290589.1"/>
    <property type="molecule type" value="Genomic_DNA"/>
</dbReference>
<dbReference type="InterPro" id="IPR036736">
    <property type="entry name" value="ACP-like_sf"/>
</dbReference>
<dbReference type="Gene3D" id="1.10.1200.10">
    <property type="entry name" value="ACP-like"/>
    <property type="match status" value="1"/>
</dbReference>
<dbReference type="SUPFAM" id="SSF47336">
    <property type="entry name" value="ACP-like"/>
    <property type="match status" value="1"/>
</dbReference>
<dbReference type="GO" id="GO:0000035">
    <property type="term" value="F:acyl binding"/>
    <property type="evidence" value="ECO:0007669"/>
    <property type="project" value="TreeGrafter"/>
</dbReference>
<comment type="pathway">
    <text evidence="1">Lipid metabolism; fatty acid biosynthesis.</text>
</comment>
<name>A0AAP0X2I5_LIQFO</name>
<evidence type="ECO:0000313" key="14">
    <source>
        <dbReference type="EMBL" id="KAK9290589.1"/>
    </source>
</evidence>
<dbReference type="InterPro" id="IPR009081">
    <property type="entry name" value="PP-bd_ACP"/>
</dbReference>
<dbReference type="InterPro" id="IPR003231">
    <property type="entry name" value="ACP"/>
</dbReference>
<comment type="caution">
    <text evidence="14">The sequence shown here is derived from an EMBL/GenBank/DDBJ whole genome shotgun (WGS) entry which is preliminary data.</text>
</comment>
<dbReference type="PANTHER" id="PTHR20863:SF75">
    <property type="entry name" value="ACYL CARRIER PROTEIN"/>
    <property type="match status" value="1"/>
</dbReference>
<keyword evidence="7" id="KW-0276">Fatty acid metabolism</keyword>
<comment type="subunit">
    <text evidence="12">Complex I is composed of at least 49 different subunits.</text>
</comment>
<dbReference type="FunFam" id="1.10.1200.10:FF:000003">
    <property type="entry name" value="Acyl carrier protein"/>
    <property type="match status" value="1"/>
</dbReference>
<keyword evidence="5" id="KW-0597">Phosphoprotein</keyword>
<evidence type="ECO:0000313" key="15">
    <source>
        <dbReference type="Proteomes" id="UP001415857"/>
    </source>
</evidence>
<evidence type="ECO:0000256" key="9">
    <source>
        <dbReference type="ARBA" id="ARBA00023160"/>
    </source>
</evidence>
<proteinExistence type="inferred from homology"/>
<accession>A0AAP0X2I5</accession>
<dbReference type="AlphaFoldDB" id="A0AAP0X2I5"/>
<keyword evidence="6" id="KW-0679">Respiratory chain</keyword>
<feature type="domain" description="Carrier" evidence="13">
    <location>
        <begin position="65"/>
        <end position="140"/>
    </location>
</feature>
<comment type="similarity">
    <text evidence="2">Belongs to the acyl carrier protein (ACP) family.</text>
</comment>
<dbReference type="PANTHER" id="PTHR20863">
    <property type="entry name" value="ACYL CARRIER PROTEIN"/>
    <property type="match status" value="1"/>
</dbReference>
<evidence type="ECO:0000256" key="5">
    <source>
        <dbReference type="ARBA" id="ARBA00022553"/>
    </source>
</evidence>
<evidence type="ECO:0000259" key="13">
    <source>
        <dbReference type="PROSITE" id="PS50075"/>
    </source>
</evidence>
<keyword evidence="15" id="KW-1185">Reference proteome</keyword>
<organism evidence="14 15">
    <name type="scientific">Liquidambar formosana</name>
    <name type="common">Formosan gum</name>
    <dbReference type="NCBI Taxonomy" id="63359"/>
    <lineage>
        <taxon>Eukaryota</taxon>
        <taxon>Viridiplantae</taxon>
        <taxon>Streptophyta</taxon>
        <taxon>Embryophyta</taxon>
        <taxon>Tracheophyta</taxon>
        <taxon>Spermatophyta</taxon>
        <taxon>Magnoliopsida</taxon>
        <taxon>eudicotyledons</taxon>
        <taxon>Gunneridae</taxon>
        <taxon>Pentapetalae</taxon>
        <taxon>Saxifragales</taxon>
        <taxon>Altingiaceae</taxon>
        <taxon>Liquidambar</taxon>
    </lineage>
</organism>
<dbReference type="Proteomes" id="UP001415857">
    <property type="component" value="Unassembled WGS sequence"/>
</dbReference>
<evidence type="ECO:0000256" key="1">
    <source>
        <dbReference type="ARBA" id="ARBA00005194"/>
    </source>
</evidence>
<evidence type="ECO:0000256" key="3">
    <source>
        <dbReference type="ARBA" id="ARBA00022450"/>
    </source>
</evidence>
<dbReference type="PROSITE" id="PS50075">
    <property type="entry name" value="CARRIER"/>
    <property type="match status" value="1"/>
</dbReference>
<keyword evidence="8" id="KW-0443">Lipid metabolism</keyword>
<evidence type="ECO:0000256" key="6">
    <source>
        <dbReference type="ARBA" id="ARBA00022660"/>
    </source>
</evidence>
<evidence type="ECO:0000256" key="10">
    <source>
        <dbReference type="ARBA" id="ARBA00030339"/>
    </source>
</evidence>
<reference evidence="14 15" key="1">
    <citation type="journal article" date="2024" name="Plant J.">
        <title>Genome sequences and population genomics reveal climatic adaptation and genomic divergence between two closely related sweetgum species.</title>
        <authorList>
            <person name="Xu W.Q."/>
            <person name="Ren C.Q."/>
            <person name="Zhang X.Y."/>
            <person name="Comes H.P."/>
            <person name="Liu X.H."/>
            <person name="Li Y.G."/>
            <person name="Kettle C.J."/>
            <person name="Jalonen R."/>
            <person name="Gaisberger H."/>
            <person name="Ma Y.Z."/>
            <person name="Qiu Y.X."/>
        </authorList>
    </citation>
    <scope>NUCLEOTIDE SEQUENCE [LARGE SCALE GENOMIC DNA]</scope>
    <source>
        <strain evidence="14">Hangzhou</strain>
    </source>
</reference>
<keyword evidence="6" id="KW-0249">Electron transport</keyword>
<keyword evidence="3" id="KW-0596">Phosphopantetheine</keyword>
<gene>
    <name evidence="14" type="ORF">L1049_008760</name>
</gene>
<evidence type="ECO:0000256" key="8">
    <source>
        <dbReference type="ARBA" id="ARBA00023098"/>
    </source>
</evidence>
<dbReference type="GO" id="GO:0000036">
    <property type="term" value="F:acyl carrier activity"/>
    <property type="evidence" value="ECO:0007669"/>
    <property type="project" value="TreeGrafter"/>
</dbReference>
<dbReference type="GO" id="GO:0005739">
    <property type="term" value="C:mitochondrion"/>
    <property type="evidence" value="ECO:0007669"/>
    <property type="project" value="UniProtKB-ARBA"/>
</dbReference>
<evidence type="ECO:0000256" key="11">
    <source>
        <dbReference type="ARBA" id="ARBA00057783"/>
    </source>
</evidence>